<reference evidence="2 3" key="1">
    <citation type="submission" date="2022-06" db="EMBL/GenBank/DDBJ databases">
        <title>Haloarcula sp. a new haloarchaeum isolate from saline soil.</title>
        <authorList>
            <person name="Strakova D."/>
            <person name="Galisteo C."/>
            <person name="Sanchez-Porro C."/>
            <person name="Ventosa A."/>
        </authorList>
    </citation>
    <scope>NUCLEOTIDE SEQUENCE [LARGE SCALE GENOMIC DNA]</scope>
    <source>
        <strain evidence="2 3">S1CR25-12</strain>
    </source>
</reference>
<dbReference type="Proteomes" id="UP001259659">
    <property type="component" value="Unassembled WGS sequence"/>
</dbReference>
<proteinExistence type="predicted"/>
<accession>A0ABU2F9X8</accession>
<dbReference type="RefSeq" id="WP_310918643.1">
    <property type="nucleotide sequence ID" value="NZ_JAMQON010000001.1"/>
</dbReference>
<feature type="region of interest" description="Disordered" evidence="1">
    <location>
        <begin position="25"/>
        <end position="48"/>
    </location>
</feature>
<name>A0ABU2F9X8_9EURY</name>
<feature type="region of interest" description="Disordered" evidence="1">
    <location>
        <begin position="232"/>
        <end position="257"/>
    </location>
</feature>
<evidence type="ECO:0000256" key="1">
    <source>
        <dbReference type="SAM" id="MobiDB-lite"/>
    </source>
</evidence>
<evidence type="ECO:0000313" key="2">
    <source>
        <dbReference type="EMBL" id="MDS0259054.1"/>
    </source>
</evidence>
<sequence length="257" mass="27477">MQPPFTHRSLVVLLALLALGAGCQAPPSGPTTETEPGTPANGASVPQSFLDSHEPTVRVAGSATVNRTTLITRPVANGTESETLTQTTLLRVAFERGRAFERLDPLGGDGIVRYRTENGTTYERYAGGELYYGPQRSQPINESEALTPMLVADSALERRGPGTVDGVSGTVYVVTSFSALGEGVYDSVDPETVTAFNATYVVDERGYVAYQRLRFTVERESGTLTVTESVRTSEVGSTSVEPPAWLDEARAQAAARE</sequence>
<gene>
    <name evidence="2" type="ORF">NDI56_06575</name>
</gene>
<feature type="compositionally biased region" description="Low complexity" evidence="1">
    <location>
        <begin position="30"/>
        <end position="39"/>
    </location>
</feature>
<evidence type="ECO:0008006" key="4">
    <source>
        <dbReference type="Google" id="ProtNLM"/>
    </source>
</evidence>
<protein>
    <recommendedName>
        <fullName evidence="4">Lipoprotein</fullName>
    </recommendedName>
</protein>
<dbReference type="EMBL" id="JAMQON010000001">
    <property type="protein sequence ID" value="MDS0259054.1"/>
    <property type="molecule type" value="Genomic_DNA"/>
</dbReference>
<comment type="caution">
    <text evidence="2">The sequence shown here is derived from an EMBL/GenBank/DDBJ whole genome shotgun (WGS) entry which is preliminary data.</text>
</comment>
<feature type="compositionally biased region" description="Basic and acidic residues" evidence="1">
    <location>
        <begin position="247"/>
        <end position="257"/>
    </location>
</feature>
<dbReference type="Pfam" id="PF24381">
    <property type="entry name" value="DUF7537"/>
    <property type="match status" value="1"/>
</dbReference>
<evidence type="ECO:0000313" key="3">
    <source>
        <dbReference type="Proteomes" id="UP001259659"/>
    </source>
</evidence>
<organism evidence="2 3">
    <name type="scientific">Haloarcula saliterrae</name>
    <dbReference type="NCBI Taxonomy" id="2950534"/>
    <lineage>
        <taxon>Archaea</taxon>
        <taxon>Methanobacteriati</taxon>
        <taxon>Methanobacteriota</taxon>
        <taxon>Stenosarchaea group</taxon>
        <taxon>Halobacteria</taxon>
        <taxon>Halobacteriales</taxon>
        <taxon>Haloarculaceae</taxon>
        <taxon>Haloarcula</taxon>
    </lineage>
</organism>
<keyword evidence="3" id="KW-1185">Reference proteome</keyword>
<dbReference type="InterPro" id="IPR055959">
    <property type="entry name" value="DUF7537"/>
</dbReference>